<sequence length="104" mass="11790">MGGSGVGGVIWSIMLNHMFNSSAGFGWAVRPATQHPNMLYVIRDTPYILIKGFQLCDNLPRDIFSILHGMQYHYWGRNNLNAGSHKLRSVLYSLEPPWLDIRDG</sequence>
<proteinExistence type="predicted"/>
<reference evidence="1 2" key="1">
    <citation type="journal article" date="2020" name="ISME J.">
        <title>Uncovering the hidden diversity of litter-decomposition mechanisms in mushroom-forming fungi.</title>
        <authorList>
            <person name="Floudas D."/>
            <person name="Bentzer J."/>
            <person name="Ahren D."/>
            <person name="Johansson T."/>
            <person name="Persson P."/>
            <person name="Tunlid A."/>
        </authorList>
    </citation>
    <scope>NUCLEOTIDE SEQUENCE [LARGE SCALE GENOMIC DNA]</scope>
    <source>
        <strain evidence="1 2">CBS 291.85</strain>
    </source>
</reference>
<comment type="caution">
    <text evidence="1">The sequence shown here is derived from an EMBL/GenBank/DDBJ whole genome shotgun (WGS) entry which is preliminary data.</text>
</comment>
<organism evidence="1 2">
    <name type="scientific">Tetrapyrgos nigripes</name>
    <dbReference type="NCBI Taxonomy" id="182062"/>
    <lineage>
        <taxon>Eukaryota</taxon>
        <taxon>Fungi</taxon>
        <taxon>Dikarya</taxon>
        <taxon>Basidiomycota</taxon>
        <taxon>Agaricomycotina</taxon>
        <taxon>Agaricomycetes</taxon>
        <taxon>Agaricomycetidae</taxon>
        <taxon>Agaricales</taxon>
        <taxon>Marasmiineae</taxon>
        <taxon>Marasmiaceae</taxon>
        <taxon>Tetrapyrgos</taxon>
    </lineage>
</organism>
<name>A0A8H5CDG4_9AGAR</name>
<keyword evidence="2" id="KW-1185">Reference proteome</keyword>
<dbReference type="Proteomes" id="UP000559256">
    <property type="component" value="Unassembled WGS sequence"/>
</dbReference>
<protein>
    <submittedName>
        <fullName evidence="1">Uncharacterized protein</fullName>
    </submittedName>
</protein>
<evidence type="ECO:0000313" key="1">
    <source>
        <dbReference type="EMBL" id="KAF5339695.1"/>
    </source>
</evidence>
<dbReference type="EMBL" id="JAACJM010000182">
    <property type="protein sequence ID" value="KAF5339695.1"/>
    <property type="molecule type" value="Genomic_DNA"/>
</dbReference>
<accession>A0A8H5CDG4</accession>
<gene>
    <name evidence="1" type="ORF">D9758_014902</name>
</gene>
<dbReference type="AlphaFoldDB" id="A0A8H5CDG4"/>
<evidence type="ECO:0000313" key="2">
    <source>
        <dbReference type="Proteomes" id="UP000559256"/>
    </source>
</evidence>